<evidence type="ECO:0000313" key="2">
    <source>
        <dbReference type="EMBL" id="QEE30857.1"/>
    </source>
</evidence>
<dbReference type="Proteomes" id="UP000321820">
    <property type="component" value="Chromosome"/>
</dbReference>
<dbReference type="EMBL" id="CP042806">
    <property type="protein sequence ID" value="QEE30857.1"/>
    <property type="molecule type" value="Genomic_DNA"/>
</dbReference>
<feature type="transmembrane region" description="Helical" evidence="1">
    <location>
        <begin position="7"/>
        <end position="25"/>
    </location>
</feature>
<dbReference type="RefSeq" id="WP_147650153.1">
    <property type="nucleotide sequence ID" value="NZ_CP042806.1"/>
</dbReference>
<dbReference type="Pfam" id="PF14079">
    <property type="entry name" value="DUF4260"/>
    <property type="match status" value="1"/>
</dbReference>
<proteinExistence type="predicted"/>
<evidence type="ECO:0000256" key="1">
    <source>
        <dbReference type="SAM" id="Phobius"/>
    </source>
</evidence>
<gene>
    <name evidence="2" type="ORF">FTW19_24370</name>
</gene>
<dbReference type="AlphaFoldDB" id="A0A5B9EKB3"/>
<keyword evidence="1" id="KW-1133">Transmembrane helix</keyword>
<accession>A0A5B9EKB3</accession>
<dbReference type="OrthoDB" id="9813911at2"/>
<feature type="transmembrane region" description="Helical" evidence="1">
    <location>
        <begin position="83"/>
        <end position="101"/>
    </location>
</feature>
<keyword evidence="3" id="KW-1185">Reference proteome</keyword>
<protein>
    <submittedName>
        <fullName evidence="2">DUF4260 family protein</fullName>
    </submittedName>
</protein>
<organism evidence="2 3">
    <name type="scientific">Terriglobus albidus</name>
    <dbReference type="NCBI Taxonomy" id="1592106"/>
    <lineage>
        <taxon>Bacteria</taxon>
        <taxon>Pseudomonadati</taxon>
        <taxon>Acidobacteriota</taxon>
        <taxon>Terriglobia</taxon>
        <taxon>Terriglobales</taxon>
        <taxon>Acidobacteriaceae</taxon>
        <taxon>Terriglobus</taxon>
    </lineage>
</organism>
<reference evidence="2 3" key="1">
    <citation type="submission" date="2019-08" db="EMBL/GenBank/DDBJ databases">
        <title>Complete genome sequence of Terriglobus albidus strain ORNL.</title>
        <authorList>
            <person name="Podar M."/>
        </authorList>
    </citation>
    <scope>NUCLEOTIDE SEQUENCE [LARGE SCALE GENOMIC DNA]</scope>
    <source>
        <strain evidence="2 3">ORNL</strain>
    </source>
</reference>
<feature type="transmembrane region" description="Helical" evidence="1">
    <location>
        <begin position="57"/>
        <end position="77"/>
    </location>
</feature>
<sequence length="118" mass="13009">MLTRPRVLLHLEGAAVFAVALFFYQQIHASWLLFGLLFLAPDLSMIGFAAGARAGAAAYNLVHTEVFPVLLGIAAASMHHSRALAIALIWISHIGFDRLLGYGLKYPTHFKDTHLQRL</sequence>
<feature type="transmembrane region" description="Helical" evidence="1">
    <location>
        <begin position="31"/>
        <end position="50"/>
    </location>
</feature>
<dbReference type="InterPro" id="IPR025356">
    <property type="entry name" value="DUF4260"/>
</dbReference>
<evidence type="ECO:0000313" key="3">
    <source>
        <dbReference type="Proteomes" id="UP000321820"/>
    </source>
</evidence>
<keyword evidence="1" id="KW-0812">Transmembrane</keyword>
<name>A0A5B9EKB3_9BACT</name>
<dbReference type="KEGG" id="talb:FTW19_24370"/>
<keyword evidence="1" id="KW-0472">Membrane</keyword>